<dbReference type="InterPro" id="IPR042253">
    <property type="entry name" value="Pglycerate_mutase_ApgM_sf"/>
</dbReference>
<dbReference type="AlphaFoldDB" id="A0A2H0MZU6"/>
<dbReference type="NCBIfam" id="TIGR00306">
    <property type="entry name" value="apgM"/>
    <property type="match status" value="1"/>
</dbReference>
<feature type="domain" description="Metalloenzyme" evidence="6">
    <location>
        <begin position="7"/>
        <end position="376"/>
    </location>
</feature>
<dbReference type="Pfam" id="PF10143">
    <property type="entry name" value="PhosphMutase"/>
    <property type="match status" value="1"/>
</dbReference>
<evidence type="ECO:0000256" key="5">
    <source>
        <dbReference type="ARBA" id="ARBA00023152"/>
    </source>
</evidence>
<organism evidence="7 8">
    <name type="scientific">Candidatus Nealsonbacteria bacterium CG11_big_fil_rev_8_21_14_0_20_35_11</name>
    <dbReference type="NCBI Taxonomy" id="1974713"/>
    <lineage>
        <taxon>Bacteria</taxon>
        <taxon>Candidatus Nealsoniibacteriota</taxon>
    </lineage>
</organism>
<dbReference type="Gene3D" id="3.30.70.2130">
    <property type="entry name" value="Metalloenzyme domain"/>
    <property type="match status" value="1"/>
</dbReference>
<name>A0A2H0MZU6_9BACT</name>
<dbReference type="PANTHER" id="PTHR31209">
    <property type="entry name" value="COFACTOR-INDEPENDENT PHOSPHOGLYCERATE MUTASE"/>
    <property type="match status" value="1"/>
</dbReference>
<protein>
    <submittedName>
        <fullName evidence="7">Phosphoglycerate mutase</fullName>
    </submittedName>
</protein>
<dbReference type="PANTHER" id="PTHR31209:SF0">
    <property type="entry name" value="METALLOENZYME DOMAIN-CONTAINING PROTEIN"/>
    <property type="match status" value="1"/>
</dbReference>
<evidence type="ECO:0000313" key="7">
    <source>
        <dbReference type="EMBL" id="PIR02187.1"/>
    </source>
</evidence>
<dbReference type="InterPro" id="IPR004456">
    <property type="entry name" value="Pglycerate_mutase_ApgM"/>
</dbReference>
<dbReference type="GO" id="GO:0004619">
    <property type="term" value="F:phosphoglycerate mutase activity"/>
    <property type="evidence" value="ECO:0007669"/>
    <property type="project" value="UniProtKB-EC"/>
</dbReference>
<dbReference type="InterPro" id="IPR017850">
    <property type="entry name" value="Alkaline_phosphatase_core_sf"/>
</dbReference>
<comment type="function">
    <text evidence="2">Catalyzes the interconversion of 2-phosphoglycerate and 3-phosphoglycerate.</text>
</comment>
<feature type="non-terminal residue" evidence="7">
    <location>
        <position position="1"/>
    </location>
</feature>
<dbReference type="Proteomes" id="UP000231139">
    <property type="component" value="Unassembled WGS sequence"/>
</dbReference>
<dbReference type="GO" id="GO:0046872">
    <property type="term" value="F:metal ion binding"/>
    <property type="evidence" value="ECO:0007669"/>
    <property type="project" value="InterPro"/>
</dbReference>
<dbReference type="Pfam" id="PF01676">
    <property type="entry name" value="Metalloenzyme"/>
    <property type="match status" value="1"/>
</dbReference>
<evidence type="ECO:0000259" key="6">
    <source>
        <dbReference type="Pfam" id="PF01676"/>
    </source>
</evidence>
<evidence type="ECO:0000256" key="2">
    <source>
        <dbReference type="ARBA" id="ARBA00002315"/>
    </source>
</evidence>
<keyword evidence="5" id="KW-0324">Glycolysis</keyword>
<dbReference type="CDD" id="cd16011">
    <property type="entry name" value="iPGM_like"/>
    <property type="match status" value="1"/>
</dbReference>
<dbReference type="GO" id="GO:0006096">
    <property type="term" value="P:glycolytic process"/>
    <property type="evidence" value="ECO:0007669"/>
    <property type="project" value="UniProtKB-KW"/>
</dbReference>
<comment type="similarity">
    <text evidence="4">Belongs to the BPG-independent phosphoglycerate mutase family. A-PGAM subfamily.</text>
</comment>
<dbReference type="SUPFAM" id="SSF53649">
    <property type="entry name" value="Alkaline phosphatase-like"/>
    <property type="match status" value="1"/>
</dbReference>
<comment type="catalytic activity">
    <reaction evidence="1">
        <text>(2R)-2-phosphoglycerate = (2R)-3-phosphoglycerate</text>
        <dbReference type="Rhea" id="RHEA:15901"/>
        <dbReference type="ChEBI" id="CHEBI:58272"/>
        <dbReference type="ChEBI" id="CHEBI:58289"/>
        <dbReference type="EC" id="5.4.2.12"/>
    </reaction>
</comment>
<dbReference type="EMBL" id="PCWK01000048">
    <property type="protein sequence ID" value="PIR02187.1"/>
    <property type="molecule type" value="Genomic_DNA"/>
</dbReference>
<evidence type="ECO:0000256" key="4">
    <source>
        <dbReference type="ARBA" id="ARBA00005524"/>
    </source>
</evidence>
<comment type="pathway">
    <text evidence="3">Carbohydrate degradation.</text>
</comment>
<accession>A0A2H0MZU6</accession>
<dbReference type="PIRSF" id="PIRSF006392">
    <property type="entry name" value="IPGAM_arch"/>
    <property type="match status" value="1"/>
</dbReference>
<reference evidence="7 8" key="1">
    <citation type="submission" date="2017-09" db="EMBL/GenBank/DDBJ databases">
        <title>Depth-based differentiation of microbial function through sediment-hosted aquifers and enrichment of novel symbionts in the deep terrestrial subsurface.</title>
        <authorList>
            <person name="Probst A.J."/>
            <person name="Ladd B."/>
            <person name="Jarett J.K."/>
            <person name="Geller-Mcgrath D.E."/>
            <person name="Sieber C.M."/>
            <person name="Emerson J.B."/>
            <person name="Anantharaman K."/>
            <person name="Thomas B.C."/>
            <person name="Malmstrom R."/>
            <person name="Stieglmeier M."/>
            <person name="Klingl A."/>
            <person name="Woyke T."/>
            <person name="Ryan C.M."/>
            <person name="Banfield J.F."/>
        </authorList>
    </citation>
    <scope>NUCLEOTIDE SEQUENCE [LARGE SCALE GENOMIC DNA]</scope>
    <source>
        <strain evidence="7">CG11_big_fil_rev_8_21_14_0_20_35_11</strain>
    </source>
</reference>
<evidence type="ECO:0000256" key="3">
    <source>
        <dbReference type="ARBA" id="ARBA00004921"/>
    </source>
</evidence>
<sequence>GDKPIAELGNKTPLEAAYTPNLDYLAKNGICGLMEPCQFSWEKEPTSEGAHIGLFGYQGHFLGRGVYEVAGIGMAMQKGDVALRVNFATVDKNLKIVDRRAGRIEKTRSLVKALAKIEIEGIKFLLKKSYGHRAGLILRGKNLSDKISDGDSDQVELKPRKIVPLNNSKQARFTADILNKFLEKAYQILESHSLNKRRKNQGFLAANYLLVRGAGKYKKMPSFKKRYNLKAACIAGGALYKGIAKTLGMDLIKVKGATGLANTNLKGKFLAVKNALRRKYNFVFCHIKATDTYGHDGDFLGKKKFIETIDEDIKTLFGLKNILLIITADHSTPCQEKGHSADPVPILVWGAGKDEVAKFSERTCQKGKLGKFGALKLFSKILELSEG</sequence>
<proteinExistence type="inferred from homology"/>
<dbReference type="Gene3D" id="3.40.720.10">
    <property type="entry name" value="Alkaline Phosphatase, subunit A"/>
    <property type="match status" value="1"/>
</dbReference>
<evidence type="ECO:0000313" key="8">
    <source>
        <dbReference type="Proteomes" id="UP000231139"/>
    </source>
</evidence>
<gene>
    <name evidence="7" type="ORF">COV62_02200</name>
</gene>
<comment type="caution">
    <text evidence="7">The sequence shown here is derived from an EMBL/GenBank/DDBJ whole genome shotgun (WGS) entry which is preliminary data.</text>
</comment>
<evidence type="ECO:0000256" key="1">
    <source>
        <dbReference type="ARBA" id="ARBA00000370"/>
    </source>
</evidence>
<dbReference type="InterPro" id="IPR006124">
    <property type="entry name" value="Metalloenzyme"/>
</dbReference>